<dbReference type="PANTHER" id="PTHR44196">
    <property type="entry name" value="DEHYDROGENASE/REDUCTASE SDR FAMILY MEMBER 7B"/>
    <property type="match status" value="1"/>
</dbReference>
<dbReference type="OrthoDB" id="9775296at2"/>
<dbReference type="InterPro" id="IPR036291">
    <property type="entry name" value="NAD(P)-bd_dom_sf"/>
</dbReference>
<dbReference type="SUPFAM" id="SSF51735">
    <property type="entry name" value="NAD(P)-binding Rossmann-fold domains"/>
    <property type="match status" value="1"/>
</dbReference>
<dbReference type="Gene3D" id="3.40.50.720">
    <property type="entry name" value="NAD(P)-binding Rossmann-like Domain"/>
    <property type="match status" value="1"/>
</dbReference>
<dbReference type="CDD" id="cd05233">
    <property type="entry name" value="SDR_c"/>
    <property type="match status" value="1"/>
</dbReference>
<dbReference type="AlphaFoldDB" id="A0A1H3ZP38"/>
<evidence type="ECO:0000256" key="1">
    <source>
        <dbReference type="ARBA" id="ARBA00006484"/>
    </source>
</evidence>
<keyword evidence="5" id="KW-1185">Reference proteome</keyword>
<dbReference type="InterPro" id="IPR002347">
    <property type="entry name" value="SDR_fam"/>
</dbReference>
<sequence>MQIVVTGATRGIGKAVAAIFAKDRTAHHFFLCARKTEELDALKSLLMQTGEGTAHQVTTVRCDFLKNEDIQHFADAVLATGLPVDILVNNAGIYQPGSCYNEPEGQLEKMLQVNLMSAYHLTRALVPAMIQAKKGHIFNLCSIASIQAYANGGSYSISKFALSGFTRNLREELKPLGIKVTGIYPGATLSSSWDGLDIDPGRIMEVDDVAKMIYAAAYLSPQAVVEDIILRPQLGDL</sequence>
<evidence type="ECO:0000313" key="4">
    <source>
        <dbReference type="EMBL" id="SEA25181.1"/>
    </source>
</evidence>
<dbReference type="PRINTS" id="PR00080">
    <property type="entry name" value="SDRFAMILY"/>
</dbReference>
<dbReference type="PROSITE" id="PS00061">
    <property type="entry name" value="ADH_SHORT"/>
    <property type="match status" value="1"/>
</dbReference>
<dbReference type="InterPro" id="IPR020904">
    <property type="entry name" value="Sc_DH/Rdtase_CS"/>
</dbReference>
<dbReference type="PANTHER" id="PTHR44196:SF1">
    <property type="entry name" value="DEHYDROGENASE_REDUCTASE SDR FAMILY MEMBER 7B"/>
    <property type="match status" value="1"/>
</dbReference>
<gene>
    <name evidence="4" type="ORF">SAMN05192529_111140</name>
</gene>
<dbReference type="GO" id="GO:0016020">
    <property type="term" value="C:membrane"/>
    <property type="evidence" value="ECO:0007669"/>
    <property type="project" value="TreeGrafter"/>
</dbReference>
<comment type="similarity">
    <text evidence="1 3">Belongs to the short-chain dehydrogenases/reductases (SDR) family.</text>
</comment>
<evidence type="ECO:0000313" key="5">
    <source>
        <dbReference type="Proteomes" id="UP000199041"/>
    </source>
</evidence>
<dbReference type="PRINTS" id="PR00081">
    <property type="entry name" value="GDHRDH"/>
</dbReference>
<dbReference type="Pfam" id="PF00106">
    <property type="entry name" value="adh_short"/>
    <property type="match status" value="1"/>
</dbReference>
<organism evidence="4 5">
    <name type="scientific">Arachidicoccus rhizosphaerae</name>
    <dbReference type="NCBI Taxonomy" id="551991"/>
    <lineage>
        <taxon>Bacteria</taxon>
        <taxon>Pseudomonadati</taxon>
        <taxon>Bacteroidota</taxon>
        <taxon>Chitinophagia</taxon>
        <taxon>Chitinophagales</taxon>
        <taxon>Chitinophagaceae</taxon>
        <taxon>Arachidicoccus</taxon>
    </lineage>
</organism>
<accession>A0A1H3ZP38</accession>
<name>A0A1H3ZP38_9BACT</name>
<proteinExistence type="inferred from homology"/>
<evidence type="ECO:0000256" key="2">
    <source>
        <dbReference type="ARBA" id="ARBA00023002"/>
    </source>
</evidence>
<keyword evidence="2" id="KW-0560">Oxidoreductase</keyword>
<dbReference type="Proteomes" id="UP000199041">
    <property type="component" value="Unassembled WGS sequence"/>
</dbReference>
<reference evidence="4 5" key="1">
    <citation type="submission" date="2016-10" db="EMBL/GenBank/DDBJ databases">
        <authorList>
            <person name="de Groot N.N."/>
        </authorList>
    </citation>
    <scope>NUCLEOTIDE SEQUENCE [LARGE SCALE GENOMIC DNA]</scope>
    <source>
        <strain evidence="4 5">Vu-144</strain>
    </source>
</reference>
<dbReference type="GO" id="GO:0016491">
    <property type="term" value="F:oxidoreductase activity"/>
    <property type="evidence" value="ECO:0007669"/>
    <property type="project" value="UniProtKB-KW"/>
</dbReference>
<dbReference type="STRING" id="551991.SAMN05192529_111140"/>
<dbReference type="EMBL" id="FNQY01000011">
    <property type="protein sequence ID" value="SEA25181.1"/>
    <property type="molecule type" value="Genomic_DNA"/>
</dbReference>
<evidence type="ECO:0000256" key="3">
    <source>
        <dbReference type="RuleBase" id="RU000363"/>
    </source>
</evidence>
<protein>
    <submittedName>
        <fullName evidence="4">Short-chain dehydrogenase</fullName>
    </submittedName>
</protein>
<dbReference type="RefSeq" id="WP_091398132.1">
    <property type="nucleotide sequence ID" value="NZ_FNQY01000011.1"/>
</dbReference>